<feature type="non-terminal residue" evidence="1">
    <location>
        <position position="162"/>
    </location>
</feature>
<accession>A0ABQ9G750</accession>
<comment type="caution">
    <text evidence="1">The sequence shown here is derived from an EMBL/GenBank/DDBJ whole genome shotgun (WGS) entry which is preliminary data.</text>
</comment>
<gene>
    <name evidence="1" type="ORF">PR048_029801</name>
</gene>
<proteinExistence type="predicted"/>
<evidence type="ECO:0000313" key="2">
    <source>
        <dbReference type="Proteomes" id="UP001159363"/>
    </source>
</evidence>
<name>A0ABQ9G750_9NEOP</name>
<evidence type="ECO:0000313" key="1">
    <source>
        <dbReference type="EMBL" id="KAJ8868285.1"/>
    </source>
</evidence>
<dbReference type="Proteomes" id="UP001159363">
    <property type="component" value="Chromosome 13"/>
</dbReference>
<organism evidence="1 2">
    <name type="scientific">Dryococelus australis</name>
    <dbReference type="NCBI Taxonomy" id="614101"/>
    <lineage>
        <taxon>Eukaryota</taxon>
        <taxon>Metazoa</taxon>
        <taxon>Ecdysozoa</taxon>
        <taxon>Arthropoda</taxon>
        <taxon>Hexapoda</taxon>
        <taxon>Insecta</taxon>
        <taxon>Pterygota</taxon>
        <taxon>Neoptera</taxon>
        <taxon>Polyneoptera</taxon>
        <taxon>Phasmatodea</taxon>
        <taxon>Verophasmatodea</taxon>
        <taxon>Anareolatae</taxon>
        <taxon>Phasmatidae</taxon>
        <taxon>Eurycanthinae</taxon>
        <taxon>Dryococelus</taxon>
    </lineage>
</organism>
<sequence>MFAVISYISSIPHKIFITGYRQNTCDHMHAIIEKQEKRVLKGGTIYVPAQGVTVIQFAKKTESPYEINEMDTADMYYLKQLCTSFGLKFSINENGKRYREMKYKKLKLIRKNPNDTASSMFIAENEEDNQGLVNLLLRTVRPQESVLQGKRDLLLLCEAKHL</sequence>
<keyword evidence="2" id="KW-1185">Reference proteome</keyword>
<reference evidence="1 2" key="1">
    <citation type="submission" date="2023-02" db="EMBL/GenBank/DDBJ databases">
        <title>LHISI_Scaffold_Assembly.</title>
        <authorList>
            <person name="Stuart O.P."/>
            <person name="Cleave R."/>
            <person name="Magrath M.J.L."/>
            <person name="Mikheyev A.S."/>
        </authorList>
    </citation>
    <scope>NUCLEOTIDE SEQUENCE [LARGE SCALE GENOMIC DNA]</scope>
    <source>
        <strain evidence="1">Daus_M_001</strain>
        <tissue evidence="1">Leg muscle</tissue>
    </source>
</reference>
<dbReference type="EMBL" id="JARBHB010000014">
    <property type="protein sequence ID" value="KAJ8868285.1"/>
    <property type="molecule type" value="Genomic_DNA"/>
</dbReference>
<protein>
    <submittedName>
        <fullName evidence="1">Uncharacterized protein</fullName>
    </submittedName>
</protein>